<name>A0ABT9FCG8_9GAMM</name>
<reference evidence="2" key="1">
    <citation type="submission" date="2023-07" db="EMBL/GenBank/DDBJ databases">
        <title>Genome content predicts the carbon catabolic preferences of heterotrophic bacteria.</title>
        <authorList>
            <person name="Gralka M."/>
        </authorList>
    </citation>
    <scope>NUCLEOTIDE SEQUENCE</scope>
    <source>
        <strain evidence="2">4G09</strain>
    </source>
</reference>
<evidence type="ECO:0008006" key="4">
    <source>
        <dbReference type="Google" id="ProtNLM"/>
    </source>
</evidence>
<organism evidence="2 3">
    <name type="scientific">Pseudoalteromonas marina</name>
    <dbReference type="NCBI Taxonomy" id="267375"/>
    <lineage>
        <taxon>Bacteria</taxon>
        <taxon>Pseudomonadati</taxon>
        <taxon>Pseudomonadota</taxon>
        <taxon>Gammaproteobacteria</taxon>
        <taxon>Alteromonadales</taxon>
        <taxon>Pseudoalteromonadaceae</taxon>
        <taxon>Pseudoalteromonas</taxon>
    </lineage>
</organism>
<dbReference type="EMBL" id="JAUYVT010000004">
    <property type="protein sequence ID" value="MDP2564473.1"/>
    <property type="molecule type" value="Genomic_DNA"/>
</dbReference>
<keyword evidence="1" id="KW-0812">Transmembrane</keyword>
<evidence type="ECO:0000313" key="2">
    <source>
        <dbReference type="EMBL" id="MDP2564473.1"/>
    </source>
</evidence>
<feature type="transmembrane region" description="Helical" evidence="1">
    <location>
        <begin position="43"/>
        <end position="67"/>
    </location>
</feature>
<sequence length="71" mass="7760">MVDCNCPKCAGGEQDVFMQVGCLVEQSELELKRLKLDMHNSGIGVLLLASVIASFVFLASFSALYLIHRLS</sequence>
<proteinExistence type="predicted"/>
<accession>A0ABT9FCG8</accession>
<dbReference type="Proteomes" id="UP001177212">
    <property type="component" value="Unassembled WGS sequence"/>
</dbReference>
<keyword evidence="1" id="KW-1133">Transmembrane helix</keyword>
<evidence type="ECO:0000313" key="3">
    <source>
        <dbReference type="Proteomes" id="UP001177212"/>
    </source>
</evidence>
<evidence type="ECO:0000256" key="1">
    <source>
        <dbReference type="SAM" id="Phobius"/>
    </source>
</evidence>
<dbReference type="RefSeq" id="WP_305471750.1">
    <property type="nucleotide sequence ID" value="NZ_JAUYVT010000004.1"/>
</dbReference>
<keyword evidence="1" id="KW-0472">Membrane</keyword>
<protein>
    <recommendedName>
        <fullName evidence="4">Transmembrane protein</fullName>
    </recommendedName>
</protein>
<comment type="caution">
    <text evidence="2">The sequence shown here is derived from an EMBL/GenBank/DDBJ whole genome shotgun (WGS) entry which is preliminary data.</text>
</comment>
<gene>
    <name evidence="2" type="ORF">Q8W34_07490</name>
</gene>
<keyword evidence="3" id="KW-1185">Reference proteome</keyword>